<dbReference type="OrthoDB" id="695573at2"/>
<evidence type="ECO:0000259" key="2">
    <source>
        <dbReference type="Pfam" id="PF25218"/>
    </source>
</evidence>
<keyword evidence="4" id="KW-1185">Reference proteome</keyword>
<dbReference type="InterPro" id="IPR057382">
    <property type="entry name" value="TseH"/>
</dbReference>
<dbReference type="RefSeq" id="WP_103051124.1">
    <property type="nucleotide sequence ID" value="NZ_POWF01000001.1"/>
</dbReference>
<dbReference type="Pfam" id="PF20405">
    <property type="entry name" value="DUF6695"/>
    <property type="match status" value="1"/>
</dbReference>
<dbReference type="Pfam" id="PF25218">
    <property type="entry name" value="TseH"/>
    <property type="match status" value="1"/>
</dbReference>
<feature type="domain" description="DUF6695" evidence="1">
    <location>
        <begin position="251"/>
        <end position="328"/>
    </location>
</feature>
<reference evidence="3 4" key="1">
    <citation type="submission" date="2018-01" db="EMBL/GenBank/DDBJ databases">
        <title>The draft genome of Hanstruepera neustonica JCM19743.</title>
        <authorList>
            <person name="He R.-H."/>
            <person name="Du Z.-J."/>
        </authorList>
    </citation>
    <scope>NUCLEOTIDE SEQUENCE [LARGE SCALE GENOMIC DNA]</scope>
    <source>
        <strain evidence="3 4">JCM19743</strain>
    </source>
</reference>
<dbReference type="EMBL" id="POWF01000001">
    <property type="protein sequence ID" value="PNQ75279.1"/>
    <property type="molecule type" value="Genomic_DNA"/>
</dbReference>
<protein>
    <submittedName>
        <fullName evidence="3">Uncharacterized protein</fullName>
    </submittedName>
</protein>
<gene>
    <name evidence="3" type="ORF">C1T31_03870</name>
</gene>
<name>A0A2K1E4R9_9FLAO</name>
<organism evidence="3 4">
    <name type="scientific">Hanstruepera neustonica</name>
    <dbReference type="NCBI Taxonomy" id="1445657"/>
    <lineage>
        <taxon>Bacteria</taxon>
        <taxon>Pseudomonadati</taxon>
        <taxon>Bacteroidota</taxon>
        <taxon>Flavobacteriia</taxon>
        <taxon>Flavobacteriales</taxon>
        <taxon>Flavobacteriaceae</taxon>
        <taxon>Hanstruepera</taxon>
    </lineage>
</organism>
<feature type="domain" description="Type VI secretion system effector TseH-like" evidence="2">
    <location>
        <begin position="7"/>
        <end position="173"/>
    </location>
</feature>
<dbReference type="InterPro" id="IPR046517">
    <property type="entry name" value="DUF6695"/>
</dbReference>
<proteinExistence type="predicted"/>
<dbReference type="Proteomes" id="UP000236641">
    <property type="component" value="Unassembled WGS sequence"/>
</dbReference>
<sequence length="330" mass="37696">MNNTGIILTLAYPETIVMHADEWYSPYLKYVGIGNKTHVRAGHAALVLINKETGELEYHDFGRYITPEPNGRVRGKDTDNELDFPIIAKISNHKIANLKEILEFLATNPKLTHGDGTLYASACQNVNYDLARAHITNMQNKHFIQYAAFVKDACNCARFVTDSLIASVTNESIKRKLIRSKWFTPSTVGNVVLADTENYVYQVDDSGNIQKFNSTVGKLNRQLFLDKLKDHIPNEIGTRLPKSVGFLEAHAQWLSGIAAGAWFELHKNELGHEYVFRRISPYGNIDVEAVFEVEDQSFNYHDPYQFVHYSNCQFFHIEQLGKVYRFNKKN</sequence>
<evidence type="ECO:0000313" key="3">
    <source>
        <dbReference type="EMBL" id="PNQ75279.1"/>
    </source>
</evidence>
<accession>A0A2K1E4R9</accession>
<dbReference type="AlphaFoldDB" id="A0A2K1E4R9"/>
<evidence type="ECO:0000313" key="4">
    <source>
        <dbReference type="Proteomes" id="UP000236641"/>
    </source>
</evidence>
<evidence type="ECO:0000259" key="1">
    <source>
        <dbReference type="Pfam" id="PF20405"/>
    </source>
</evidence>
<comment type="caution">
    <text evidence="3">The sequence shown here is derived from an EMBL/GenBank/DDBJ whole genome shotgun (WGS) entry which is preliminary data.</text>
</comment>